<organism evidence="2 3">
    <name type="scientific">Cercospora berteroae</name>
    <dbReference type="NCBI Taxonomy" id="357750"/>
    <lineage>
        <taxon>Eukaryota</taxon>
        <taxon>Fungi</taxon>
        <taxon>Dikarya</taxon>
        <taxon>Ascomycota</taxon>
        <taxon>Pezizomycotina</taxon>
        <taxon>Dothideomycetes</taxon>
        <taxon>Dothideomycetidae</taxon>
        <taxon>Mycosphaerellales</taxon>
        <taxon>Mycosphaerellaceae</taxon>
        <taxon>Cercospora</taxon>
    </lineage>
</organism>
<proteinExistence type="predicted"/>
<dbReference type="AlphaFoldDB" id="A0A2S6BT86"/>
<dbReference type="EMBL" id="PNEN01001778">
    <property type="protein sequence ID" value="PPJ50681.1"/>
    <property type="molecule type" value="Genomic_DNA"/>
</dbReference>
<dbReference type="PANTHER" id="PTHR36847">
    <property type="entry name" value="AMIDOLIGASE ENZYME"/>
    <property type="match status" value="1"/>
</dbReference>
<evidence type="ECO:0008006" key="4">
    <source>
        <dbReference type="Google" id="ProtNLM"/>
    </source>
</evidence>
<accession>A0A2S6BT86</accession>
<dbReference type="STRING" id="357750.A0A2S6BT86"/>
<sequence length="588" mass="67619">MNPSGSGKLDPNDPQYESSEEFKGLSEEEQQPLLDNWQRQYDDEESASVAGSLGLTLGVEIECILLQNKLLDDRPMMLSEKKVWSGQEVIHAALSKPMGIICGKCGDFHEWELPLNEVGSEWLEGGYEPNYDNWTVGTDVLQLTTLLDKAFIPDFDRFNEYGIEIRSRILHVAGHSIKADQRSDCQHRPEVSYQDEIRAVYERLHEEFLNPNLSAQERAWRLFSNHSCGLHVHIGNGGPHRRLPLRVVKNILNLHLANERQIDNLHSSTRIDGSALLTGGPHEQNDGEVKNCPESSHFIKIAHNAQIEILTSIDPAELCYPANQFSRNRSIEQDARLMNIPAWNRIVAKAKTLNDLHDIHYEAMKWCVVNISHTQRHVAGEKKQPKQTIEFRQAAGTLEYQETLAWIDVLVRLVKYADSKSPQNVLEICENIWMSPMWSTLDFLDMLGLRKKDETFKHYKRLLGLRNRQASRTGDFDYSAAESFAKDLRLAETFGREDFFYEIMKFFAVMQFQEKCPDTVNQRIHEKFMTGGYGQFEKNFLRNFAHDEDWYYEGVPKNVLQGRLSVGWKLNDPIPDAPLADPEDDEDE</sequence>
<keyword evidence="3" id="KW-1185">Reference proteome</keyword>
<feature type="region of interest" description="Disordered" evidence="1">
    <location>
        <begin position="1"/>
        <end position="29"/>
    </location>
</feature>
<evidence type="ECO:0000313" key="2">
    <source>
        <dbReference type="EMBL" id="PPJ50681.1"/>
    </source>
</evidence>
<dbReference type="PANTHER" id="PTHR36847:SF1">
    <property type="entry name" value="AMIDOLIGASE ENZYME"/>
    <property type="match status" value="1"/>
</dbReference>
<comment type="caution">
    <text evidence="2">The sequence shown here is derived from an EMBL/GenBank/DDBJ whole genome shotgun (WGS) entry which is preliminary data.</text>
</comment>
<dbReference type="Proteomes" id="UP000237631">
    <property type="component" value="Unassembled WGS sequence"/>
</dbReference>
<name>A0A2S6BT86_9PEZI</name>
<protein>
    <recommendedName>
        <fullName evidence="4">Amidoligase enzyme</fullName>
    </recommendedName>
</protein>
<evidence type="ECO:0000313" key="3">
    <source>
        <dbReference type="Proteomes" id="UP000237631"/>
    </source>
</evidence>
<gene>
    <name evidence="2" type="ORF">CBER1_07707</name>
</gene>
<evidence type="ECO:0000256" key="1">
    <source>
        <dbReference type="SAM" id="MobiDB-lite"/>
    </source>
</evidence>
<dbReference type="OrthoDB" id="412402at2759"/>
<reference evidence="3" key="1">
    <citation type="journal article" date="2017" name="bioRxiv">
        <title>Conservation of a gene cluster reveals novel cercosporin biosynthetic mechanisms and extends production to the genus Colletotrichum.</title>
        <authorList>
            <person name="de Jonge R."/>
            <person name="Ebert M.K."/>
            <person name="Huitt-Roehl C.R."/>
            <person name="Pal P."/>
            <person name="Suttle J.C."/>
            <person name="Spanner R.E."/>
            <person name="Neubauer J.D."/>
            <person name="Jurick W.M.II."/>
            <person name="Stott K.A."/>
            <person name="Secor G.A."/>
            <person name="Thomma B.P.H.J."/>
            <person name="Van de Peer Y."/>
            <person name="Townsend C.A."/>
            <person name="Bolton M.D."/>
        </authorList>
    </citation>
    <scope>NUCLEOTIDE SEQUENCE [LARGE SCALE GENOMIC DNA]</scope>
    <source>
        <strain evidence="3">CBS538.71</strain>
    </source>
</reference>